<dbReference type="Proteomes" id="UP000318017">
    <property type="component" value="Chromosome"/>
</dbReference>
<evidence type="ECO:0000313" key="1">
    <source>
        <dbReference type="EMBL" id="QDV25900.1"/>
    </source>
</evidence>
<protein>
    <submittedName>
        <fullName evidence="1">Uncharacterized protein</fullName>
    </submittedName>
</protein>
<dbReference type="KEGG" id="ahel:Q31a_42280"/>
<gene>
    <name evidence="1" type="ORF">Q31a_42280</name>
</gene>
<accession>A0A518GBJ0</accession>
<dbReference type="RefSeq" id="WP_145081605.1">
    <property type="nucleotide sequence ID" value="NZ_CP036298.1"/>
</dbReference>
<dbReference type="EMBL" id="CP036298">
    <property type="protein sequence ID" value="QDV25900.1"/>
    <property type="molecule type" value="Genomic_DNA"/>
</dbReference>
<keyword evidence="2" id="KW-1185">Reference proteome</keyword>
<sequence length="87" mass="9848">MVAIRIHGWRDGDGWTQGTGWEVRDLAKRLARVTGLKKPECESLSKQTLRDRDCCEIPLAKVKDRYGASLLRSFLEPFGADTTVEEI</sequence>
<reference evidence="1 2" key="1">
    <citation type="submission" date="2019-02" db="EMBL/GenBank/DDBJ databases">
        <title>Deep-cultivation of Planctomycetes and their phenomic and genomic characterization uncovers novel biology.</title>
        <authorList>
            <person name="Wiegand S."/>
            <person name="Jogler M."/>
            <person name="Boedeker C."/>
            <person name="Pinto D."/>
            <person name="Vollmers J."/>
            <person name="Rivas-Marin E."/>
            <person name="Kohn T."/>
            <person name="Peeters S.H."/>
            <person name="Heuer A."/>
            <person name="Rast P."/>
            <person name="Oberbeckmann S."/>
            <person name="Bunk B."/>
            <person name="Jeske O."/>
            <person name="Meyerdierks A."/>
            <person name="Storesund J.E."/>
            <person name="Kallscheuer N."/>
            <person name="Luecker S."/>
            <person name="Lage O.M."/>
            <person name="Pohl T."/>
            <person name="Merkel B.J."/>
            <person name="Hornburger P."/>
            <person name="Mueller R.-W."/>
            <person name="Bruemmer F."/>
            <person name="Labrenz M."/>
            <person name="Spormann A.M."/>
            <person name="Op den Camp H."/>
            <person name="Overmann J."/>
            <person name="Amann R."/>
            <person name="Jetten M.S.M."/>
            <person name="Mascher T."/>
            <person name="Medema M.H."/>
            <person name="Devos D.P."/>
            <person name="Kaster A.-K."/>
            <person name="Ovreas L."/>
            <person name="Rohde M."/>
            <person name="Galperin M.Y."/>
            <person name="Jogler C."/>
        </authorList>
    </citation>
    <scope>NUCLEOTIDE SEQUENCE [LARGE SCALE GENOMIC DNA]</scope>
    <source>
        <strain evidence="1 2">Q31a</strain>
    </source>
</reference>
<evidence type="ECO:0000313" key="2">
    <source>
        <dbReference type="Proteomes" id="UP000318017"/>
    </source>
</evidence>
<dbReference type="AlphaFoldDB" id="A0A518GBJ0"/>
<organism evidence="1 2">
    <name type="scientific">Aureliella helgolandensis</name>
    <dbReference type="NCBI Taxonomy" id="2527968"/>
    <lineage>
        <taxon>Bacteria</taxon>
        <taxon>Pseudomonadati</taxon>
        <taxon>Planctomycetota</taxon>
        <taxon>Planctomycetia</taxon>
        <taxon>Pirellulales</taxon>
        <taxon>Pirellulaceae</taxon>
        <taxon>Aureliella</taxon>
    </lineage>
</organism>
<name>A0A518GBJ0_9BACT</name>
<proteinExistence type="predicted"/>